<evidence type="ECO:0000313" key="9">
    <source>
        <dbReference type="EMBL" id="QSE76499.1"/>
    </source>
</evidence>
<dbReference type="InterPro" id="IPR002549">
    <property type="entry name" value="AI-2E-like"/>
</dbReference>
<feature type="transmembrane region" description="Helical" evidence="8">
    <location>
        <begin position="7"/>
        <end position="31"/>
    </location>
</feature>
<sequence>MFKKSKLFFWTIEILAVALLIYLLTQIQFVFQPIKTLLALLFIPFIIAGFLYYIFNPVVIFMEKKLKIKKTLGIFIVLLVILGLIIFAMASVIPSLISQLTDLINATAKAYPEVRHWIESLQHDPRFAELYKQIDVNSLVEKLNISYTDILHNLLNSITVSLGSIVSIVTSIVMVMILVPILLYYMLKDGEKIIPFLKENVLTEDKLNIFELLENMNHTISRYISGVALDALLVFVVVFIGYLILGIPYAFLFALFAGVTNLIPYAGPYIGVLPMVVTVAFNHPITALIAVIYVLVLQQLDGNLVYPKIVGSAVKVHPVTVMILMLISGSLYGILGMIIAVPAYCLVKEIVKFLNGLYRNHKAQQKKIISK</sequence>
<evidence type="ECO:0000313" key="10">
    <source>
        <dbReference type="Proteomes" id="UP000663608"/>
    </source>
</evidence>
<feature type="transmembrane region" description="Helical" evidence="8">
    <location>
        <begin position="37"/>
        <end position="60"/>
    </location>
</feature>
<dbReference type="GO" id="GO:0055085">
    <property type="term" value="P:transmembrane transport"/>
    <property type="evidence" value="ECO:0007669"/>
    <property type="project" value="TreeGrafter"/>
</dbReference>
<evidence type="ECO:0000256" key="7">
    <source>
        <dbReference type="ARBA" id="ARBA00023136"/>
    </source>
</evidence>
<evidence type="ECO:0000256" key="8">
    <source>
        <dbReference type="SAM" id="Phobius"/>
    </source>
</evidence>
<evidence type="ECO:0000256" key="2">
    <source>
        <dbReference type="ARBA" id="ARBA00009773"/>
    </source>
</evidence>
<evidence type="ECO:0000256" key="1">
    <source>
        <dbReference type="ARBA" id="ARBA00004651"/>
    </source>
</evidence>
<feature type="transmembrane region" description="Helical" evidence="8">
    <location>
        <begin position="165"/>
        <end position="187"/>
    </location>
</feature>
<gene>
    <name evidence="9" type="ORF">JW886_08545</name>
</gene>
<keyword evidence="10" id="KW-1185">Reference proteome</keyword>
<feature type="transmembrane region" description="Helical" evidence="8">
    <location>
        <begin position="279"/>
        <end position="300"/>
    </location>
</feature>
<dbReference type="EMBL" id="CP070872">
    <property type="protein sequence ID" value="QSE76499.1"/>
    <property type="molecule type" value="Genomic_DNA"/>
</dbReference>
<dbReference type="Pfam" id="PF01594">
    <property type="entry name" value="AI-2E_transport"/>
    <property type="match status" value="1"/>
</dbReference>
<dbReference type="GO" id="GO:0005886">
    <property type="term" value="C:plasma membrane"/>
    <property type="evidence" value="ECO:0007669"/>
    <property type="project" value="UniProtKB-SubCell"/>
</dbReference>
<evidence type="ECO:0000256" key="6">
    <source>
        <dbReference type="ARBA" id="ARBA00022989"/>
    </source>
</evidence>
<dbReference type="Proteomes" id="UP000663608">
    <property type="component" value="Chromosome"/>
</dbReference>
<keyword evidence="4" id="KW-1003">Cell membrane</keyword>
<keyword evidence="6 8" id="KW-1133">Transmembrane helix</keyword>
<reference evidence="9 10" key="1">
    <citation type="submission" date="2021-02" db="EMBL/GenBank/DDBJ databases">
        <title>Complete genome sequence of Lactococcus lactis strain K_LL004.</title>
        <authorList>
            <person name="Kim H.B."/>
        </authorList>
    </citation>
    <scope>NUCLEOTIDE SEQUENCE [LARGE SCALE GENOMIC DNA]</scope>
    <source>
        <strain evidence="9 10">K_LL004</strain>
    </source>
</reference>
<feature type="transmembrane region" description="Helical" evidence="8">
    <location>
        <begin position="72"/>
        <end position="93"/>
    </location>
</feature>
<dbReference type="AlphaFoldDB" id="A0AA45QR08"/>
<comment type="subcellular location">
    <subcellularLocation>
        <location evidence="1">Cell membrane</location>
        <topology evidence="1">Multi-pass membrane protein</topology>
    </subcellularLocation>
</comment>
<feature type="transmembrane region" description="Helical" evidence="8">
    <location>
        <begin position="320"/>
        <end position="347"/>
    </location>
</feature>
<keyword evidence="7 8" id="KW-0472">Membrane</keyword>
<evidence type="ECO:0000256" key="3">
    <source>
        <dbReference type="ARBA" id="ARBA00022448"/>
    </source>
</evidence>
<organism evidence="9 10">
    <name type="scientific">Lactococcus taiwanensis</name>
    <dbReference type="NCBI Taxonomy" id="1151742"/>
    <lineage>
        <taxon>Bacteria</taxon>
        <taxon>Bacillati</taxon>
        <taxon>Bacillota</taxon>
        <taxon>Bacilli</taxon>
        <taxon>Lactobacillales</taxon>
        <taxon>Streptococcaceae</taxon>
        <taxon>Lactococcus</taxon>
    </lineage>
</organism>
<dbReference type="PANTHER" id="PTHR21716:SF53">
    <property type="entry name" value="PERMEASE PERM-RELATED"/>
    <property type="match status" value="1"/>
</dbReference>
<proteinExistence type="inferred from homology"/>
<feature type="transmembrane region" description="Helical" evidence="8">
    <location>
        <begin position="251"/>
        <end position="272"/>
    </location>
</feature>
<keyword evidence="5 8" id="KW-0812">Transmembrane</keyword>
<comment type="similarity">
    <text evidence="2">Belongs to the autoinducer-2 exporter (AI-2E) (TC 2.A.86) family.</text>
</comment>
<keyword evidence="3" id="KW-0813">Transport</keyword>
<evidence type="ECO:0000256" key="5">
    <source>
        <dbReference type="ARBA" id="ARBA00022692"/>
    </source>
</evidence>
<protein>
    <submittedName>
        <fullName evidence="9">AI-2E family transporter</fullName>
    </submittedName>
</protein>
<accession>A0AA45QR08</accession>
<dbReference type="PANTHER" id="PTHR21716">
    <property type="entry name" value="TRANSMEMBRANE PROTEIN"/>
    <property type="match status" value="1"/>
</dbReference>
<name>A0AA45QR08_9LACT</name>
<dbReference type="RefSeq" id="WP_075525266.1">
    <property type="nucleotide sequence ID" value="NZ_BNDT01000004.1"/>
</dbReference>
<dbReference type="KEGG" id="lti:JW886_08545"/>
<feature type="transmembrane region" description="Helical" evidence="8">
    <location>
        <begin position="223"/>
        <end position="245"/>
    </location>
</feature>
<evidence type="ECO:0000256" key="4">
    <source>
        <dbReference type="ARBA" id="ARBA00022475"/>
    </source>
</evidence>